<gene>
    <name evidence="3" type="ORF">DMP08_05635</name>
</gene>
<keyword evidence="4" id="KW-1185">Reference proteome</keyword>
<protein>
    <submittedName>
        <fullName evidence="3">Uncharacterized protein</fullName>
    </submittedName>
</protein>
<dbReference type="Proteomes" id="UP000278632">
    <property type="component" value="Unassembled WGS sequence"/>
</dbReference>
<feature type="compositionally biased region" description="Polar residues" evidence="1">
    <location>
        <begin position="18"/>
        <end position="31"/>
    </location>
</feature>
<reference evidence="4" key="1">
    <citation type="submission" date="2018-05" db="EMBL/GenBank/DDBJ databases">
        <title>Genome Sequencing of selected type strains of the family Eggerthellaceae.</title>
        <authorList>
            <person name="Danylec N."/>
            <person name="Stoll D.A."/>
            <person name="Doetsch A."/>
            <person name="Huch M."/>
        </authorList>
    </citation>
    <scope>NUCLEOTIDE SEQUENCE [LARGE SCALE GENOMIC DNA]</scope>
    <source>
        <strain evidence="4">DSM 16106</strain>
    </source>
</reference>
<feature type="region of interest" description="Disordered" evidence="1">
    <location>
        <begin position="50"/>
        <end position="83"/>
    </location>
</feature>
<organism evidence="3 4">
    <name type="scientific">Paraeggerthella hongkongensis</name>
    <dbReference type="NCBI Taxonomy" id="230658"/>
    <lineage>
        <taxon>Bacteria</taxon>
        <taxon>Bacillati</taxon>
        <taxon>Actinomycetota</taxon>
        <taxon>Coriobacteriia</taxon>
        <taxon>Eggerthellales</taxon>
        <taxon>Eggerthellaceae</taxon>
        <taxon>Paraeggerthella</taxon>
    </lineage>
</organism>
<keyword evidence="2" id="KW-0812">Transmembrane</keyword>
<dbReference type="RefSeq" id="WP_123191979.1">
    <property type="nucleotide sequence ID" value="NZ_QICD01000008.1"/>
</dbReference>
<evidence type="ECO:0000256" key="2">
    <source>
        <dbReference type="SAM" id="Phobius"/>
    </source>
</evidence>
<name>A0A3N0BCW3_9ACTN</name>
<keyword evidence="2" id="KW-1133">Transmembrane helix</keyword>
<comment type="caution">
    <text evidence="3">The sequence shown here is derived from an EMBL/GenBank/DDBJ whole genome shotgun (WGS) entry which is preliminary data.</text>
</comment>
<evidence type="ECO:0000256" key="1">
    <source>
        <dbReference type="SAM" id="MobiDB-lite"/>
    </source>
</evidence>
<feature type="region of interest" description="Disordered" evidence="1">
    <location>
        <begin position="1"/>
        <end position="35"/>
    </location>
</feature>
<accession>A0A3N0BCW3</accession>
<evidence type="ECO:0000313" key="3">
    <source>
        <dbReference type="EMBL" id="RNL45051.1"/>
    </source>
</evidence>
<dbReference type="AlphaFoldDB" id="A0A3N0BCW3"/>
<feature type="compositionally biased region" description="Basic and acidic residues" evidence="1">
    <location>
        <begin position="59"/>
        <end position="80"/>
    </location>
</feature>
<dbReference type="OrthoDB" id="9937895at2"/>
<proteinExistence type="predicted"/>
<feature type="transmembrane region" description="Helical" evidence="2">
    <location>
        <begin position="102"/>
        <end position="119"/>
    </location>
</feature>
<keyword evidence="2" id="KW-0472">Membrane</keyword>
<dbReference type="EMBL" id="QICD01000008">
    <property type="protein sequence ID" value="RNL45051.1"/>
    <property type="molecule type" value="Genomic_DNA"/>
</dbReference>
<sequence>MSTAAIAARHIDTDRSSRTTARASHAQTSAANPEIRAIAGGLYPGRKQALHARNQHGIAKHEPSSERIDRRSTARNDTAAKPRLLQGMQGVGYNLSSGERTMAAGAGILFSLAAIAAMMP</sequence>
<evidence type="ECO:0000313" key="4">
    <source>
        <dbReference type="Proteomes" id="UP000278632"/>
    </source>
</evidence>